<evidence type="ECO:0000256" key="1">
    <source>
        <dbReference type="SAM" id="MobiDB-lite"/>
    </source>
</evidence>
<dbReference type="GeneID" id="59309714"/>
<dbReference type="EMBL" id="JAAOAV010000181">
    <property type="protein sequence ID" value="KAF5591607.1"/>
    <property type="molecule type" value="Genomic_DNA"/>
</dbReference>
<dbReference type="GO" id="GO:0016747">
    <property type="term" value="F:acyltransferase activity, transferring groups other than amino-acyl groups"/>
    <property type="evidence" value="ECO:0007669"/>
    <property type="project" value="InterPro"/>
</dbReference>
<dbReference type="CDD" id="cd04301">
    <property type="entry name" value="NAT_SF"/>
    <property type="match status" value="1"/>
</dbReference>
<comment type="caution">
    <text evidence="3">The sequence shown here is derived from an EMBL/GenBank/DDBJ whole genome shotgun (WGS) entry which is preliminary data.</text>
</comment>
<dbReference type="PROSITE" id="PS51186">
    <property type="entry name" value="GNAT"/>
    <property type="match status" value="1"/>
</dbReference>
<evidence type="ECO:0000313" key="3">
    <source>
        <dbReference type="EMBL" id="KAF5591607.1"/>
    </source>
</evidence>
<dbReference type="InterPro" id="IPR000182">
    <property type="entry name" value="GNAT_dom"/>
</dbReference>
<organism evidence="3 4">
    <name type="scientific">Gibberella subglutinans</name>
    <name type="common">Fusarium subglutinans</name>
    <dbReference type="NCBI Taxonomy" id="42677"/>
    <lineage>
        <taxon>Eukaryota</taxon>
        <taxon>Fungi</taxon>
        <taxon>Dikarya</taxon>
        <taxon>Ascomycota</taxon>
        <taxon>Pezizomycotina</taxon>
        <taxon>Sordariomycetes</taxon>
        <taxon>Hypocreomycetidae</taxon>
        <taxon>Hypocreales</taxon>
        <taxon>Nectriaceae</taxon>
        <taxon>Fusarium</taxon>
        <taxon>Fusarium fujikuroi species complex</taxon>
    </lineage>
</organism>
<proteinExistence type="predicted"/>
<dbReference type="Gene3D" id="3.40.630.30">
    <property type="match status" value="1"/>
</dbReference>
<name>A0A8H5P7V5_GIBSU</name>
<protein>
    <recommendedName>
        <fullName evidence="2">N-acetyltransferase domain-containing protein</fullName>
    </recommendedName>
</protein>
<dbReference type="Pfam" id="PF00583">
    <property type="entry name" value="Acetyltransf_1"/>
    <property type="match status" value="1"/>
</dbReference>
<feature type="domain" description="N-acetyltransferase" evidence="2">
    <location>
        <begin position="47"/>
        <end position="212"/>
    </location>
</feature>
<dbReference type="InterPro" id="IPR016181">
    <property type="entry name" value="Acyl_CoA_acyltransferase"/>
</dbReference>
<accession>A0A8H5P7V5</accession>
<sequence>MDISSVTKAFQSERLIYRSPEDNDKDKEFFFKHIENDPVAKALSDPSILRPKNKKDVADFLTEFQKSVLAVVLCLSPDEAKKQNIESEEPVPIGFICIGWGGKPKNREQHRATHIGIVIADAFRNKGYGGESINWALDWAFSIPCIHQLLADEQQRPWWRMIFAVQREEGQSHFSLTPLGYSQDGSLEPHPVIQPNQGFFIHQACWPIYRDKMFLFSPRRYKDEQILQVFFDLRQSMPSNGDGWISYLRPHNQPALSVATFAGRSSFGWEFLKADPSISPLGPTVYRLVDGGTYTQVSSDVFSKLSTELNHEIINLLNNGSFLNLRLASKTIANFSKPADLPQTFWASRFSRDHEMRFFPLEYDRTETWRDLYFSMKHALKDRSKTAHALNRLRIWKGLEVIAPCMVAMLEQSPRLEDTASCREELVSLGYDMTQKVQGFGGEPRADPYGDVYVKGSRYLNLRGGAWFSVSIGELDGRPYICSFRVMGRDHIEKFRIGLVNKAETRFLIKPSDQVTAVKVATTFGGIVGLAFRIKDELGGVDWKIVGKVDEPDDYVGIKLLKPQNGPYIMGLLLGLDACKVVTIQLVEKPGDATTMDKPKTSGQHVWHPAPPQPDVVTMFPPTVDETAFMLNMDFGGPSGSLLPLLTRVAIFHDELNYTVRGLGFYYTDGTEKEFGFREVLTTYRHRDTAIELSLPIDGPAGERIIGLGYSAPLASFFRIITRFGAATKRIKPMEDPENPGMEILVSPHGETVTGFLGQVRMIPLFGYLESLGLVHLDHVDSSRPVSPSTALNYYKAHEGQSTSVLLNNVKRIGISCGREGRSRRPEHVSGFRFDFWDQSPPVYAGQWFKEIGHLDVCKGERITGITFWNAVQGCAYHNARNTKYSGVRIERSGPRPNAVEVHPGPQGNMYELSYTENRFERLDSFVWDIFQATDSTNVEVKPTPLAKKCLSSRSHIREGLCTKNDKVFWEIEDGKGGWTSVSQIAAFFNPNTKGLCGLEFTYKDNQTRRGGYTKGVKTTLKVKRYEEVTGALTRSATTVTSGDILHVSFIVGDSRRMQMDCSGVKDYDHDPNQVYPSQCSRIPAARKVPGGVSKCVGVYLDMFPDLKDKVCAQKFGSVFVEPADKQGGK</sequence>
<dbReference type="Proteomes" id="UP000547976">
    <property type="component" value="Unassembled WGS sequence"/>
</dbReference>
<keyword evidence="4" id="KW-1185">Reference proteome</keyword>
<dbReference type="SUPFAM" id="SSF55729">
    <property type="entry name" value="Acyl-CoA N-acyltransferases (Nat)"/>
    <property type="match status" value="1"/>
</dbReference>
<reference evidence="3 4" key="1">
    <citation type="submission" date="2020-05" db="EMBL/GenBank/DDBJ databases">
        <title>Identification and distribution of gene clusters putatively required for synthesis of sphingolipid metabolism inhibitors in phylogenetically diverse species of the filamentous fungus Fusarium.</title>
        <authorList>
            <person name="Kim H.-S."/>
            <person name="Busman M."/>
            <person name="Brown D.W."/>
            <person name="Divon H."/>
            <person name="Uhlig S."/>
            <person name="Proctor R.H."/>
        </authorList>
    </citation>
    <scope>NUCLEOTIDE SEQUENCE [LARGE SCALE GENOMIC DNA]</scope>
    <source>
        <strain evidence="3 4">NRRL 66333</strain>
    </source>
</reference>
<gene>
    <name evidence="3" type="ORF">FSUBG_10419</name>
</gene>
<feature type="region of interest" description="Disordered" evidence="1">
    <location>
        <begin position="593"/>
        <end position="612"/>
    </location>
</feature>
<evidence type="ECO:0000259" key="2">
    <source>
        <dbReference type="PROSITE" id="PS51186"/>
    </source>
</evidence>
<dbReference type="AlphaFoldDB" id="A0A8H5P7V5"/>
<evidence type="ECO:0000313" key="4">
    <source>
        <dbReference type="Proteomes" id="UP000547976"/>
    </source>
</evidence>
<dbReference type="RefSeq" id="XP_036534116.1">
    <property type="nucleotide sequence ID" value="XM_036674996.1"/>
</dbReference>
<dbReference type="OrthoDB" id="5273847at2759"/>